<name>A0A011QMD7_9PROT</name>
<comment type="caution">
    <text evidence="2">The sequence shown here is derived from an EMBL/GenBank/DDBJ whole genome shotgun (WGS) entry which is preliminary data.</text>
</comment>
<sequence length="328" mass="34618">MPAAKVALSGDDQSGTKRSDRCSSSDQSADPAQESALSSALLSLRGVRACLRLPTSVEVGDPVVALFPAQVCPKPELLGCSQALAAVDEGVGPGSILRITPFGCRRRYALEQAEVVAPLGDPACKLMPVAQDGLVRDLDGAFAAGRVGDQQALIGEAVDQRQGFLRQLAAQCQAALRGGRGIVDAHKARDEAALCERVERCARLRQARHLRRLGESVLDGLADRAADALHSIHVLVLFELPILAMVLNQSLEGEGEQGQRVGAVEVGNQLFAELGIDADACAGKPRRPFDDLLEGCRRQPWQVEGQARNGRQAGVALQDAEAVGADGE</sequence>
<evidence type="ECO:0000313" key="3">
    <source>
        <dbReference type="Proteomes" id="UP000021816"/>
    </source>
</evidence>
<feature type="compositionally biased region" description="Basic and acidic residues" evidence="1">
    <location>
        <begin position="14"/>
        <end position="23"/>
    </location>
</feature>
<reference evidence="2 3" key="1">
    <citation type="submission" date="2014-02" db="EMBL/GenBank/DDBJ databases">
        <title>Expanding our view of genomic diversity in Candidatus Accumulibacter clades.</title>
        <authorList>
            <person name="Skennerton C.T."/>
            <person name="Barr J.J."/>
            <person name="Slater F.R."/>
            <person name="Bond P.L."/>
            <person name="Tyson G.W."/>
        </authorList>
    </citation>
    <scope>NUCLEOTIDE SEQUENCE [LARGE SCALE GENOMIC DNA]</scope>
    <source>
        <strain evidence="3">BA-92</strain>
    </source>
</reference>
<protein>
    <submittedName>
        <fullName evidence="2">Uncharacterized protein</fullName>
    </submittedName>
</protein>
<dbReference type="Proteomes" id="UP000021816">
    <property type="component" value="Unassembled WGS sequence"/>
</dbReference>
<organism evidence="2 3">
    <name type="scientific">Candidatus Accumulibacter appositus</name>
    <dbReference type="NCBI Taxonomy" id="1454003"/>
    <lineage>
        <taxon>Bacteria</taxon>
        <taxon>Pseudomonadati</taxon>
        <taxon>Pseudomonadota</taxon>
        <taxon>Betaproteobacteria</taxon>
        <taxon>Candidatus Accumulibacter</taxon>
    </lineage>
</organism>
<evidence type="ECO:0000256" key="1">
    <source>
        <dbReference type="SAM" id="MobiDB-lite"/>
    </source>
</evidence>
<dbReference type="AlphaFoldDB" id="A0A011QMD7"/>
<proteinExistence type="predicted"/>
<gene>
    <name evidence="2" type="ORF">AW10_02062</name>
</gene>
<evidence type="ECO:0000313" key="2">
    <source>
        <dbReference type="EMBL" id="EXI80004.1"/>
    </source>
</evidence>
<dbReference type="EMBL" id="JEMX01000043">
    <property type="protein sequence ID" value="EXI80004.1"/>
    <property type="molecule type" value="Genomic_DNA"/>
</dbReference>
<accession>A0A011QMD7</accession>
<feature type="region of interest" description="Disordered" evidence="1">
    <location>
        <begin position="1"/>
        <end position="31"/>
    </location>
</feature>